<feature type="domain" description="Anamorsin C-terminal" evidence="10">
    <location>
        <begin position="175"/>
        <end position="204"/>
    </location>
</feature>
<evidence type="ECO:0000313" key="12">
    <source>
        <dbReference type="Proteomes" id="UP000019763"/>
    </source>
</evidence>
<accession>A0A023B0Q6</accession>
<dbReference type="Proteomes" id="UP000019763">
    <property type="component" value="Unassembled WGS sequence"/>
</dbReference>
<comment type="similarity">
    <text evidence="3">Belongs to the anamorsin family.</text>
</comment>
<evidence type="ECO:0000256" key="6">
    <source>
        <dbReference type="ARBA" id="ARBA00022723"/>
    </source>
</evidence>
<evidence type="ECO:0000256" key="2">
    <source>
        <dbReference type="ARBA" id="ARBA00004496"/>
    </source>
</evidence>
<keyword evidence="9" id="KW-0496">Mitochondrion</keyword>
<dbReference type="RefSeq" id="XP_011132457.1">
    <property type="nucleotide sequence ID" value="XM_011134155.1"/>
</dbReference>
<sequence>MFSHGRLLNKRRWLILDKRSSAVESLYDDLKSVATVEEVLSQVEKVICGAATVVVSDASKVEDWDGFLAKLKQLMTGSGVRLSIYVGKGVAADIELSLLFAGFINVEQRTDSHWECTTPDFDVESKTSINQDNVLVDDQNLDKTVPLVTQACGPPGKRKACANCNCGRKEDGVVKSACGSCHLGDPFRCSTCPYLGQPAFDPNDPNRVKLVL</sequence>
<dbReference type="AlphaFoldDB" id="A0A023B0Q6"/>
<reference evidence="11" key="1">
    <citation type="submission" date="2013-12" db="EMBL/GenBank/DDBJ databases">
        <authorList>
            <person name="Omoto C.K."/>
            <person name="Sibley D."/>
            <person name="Venepally P."/>
            <person name="Hadjithomas M."/>
            <person name="Karamycheva S."/>
            <person name="Brunk B."/>
            <person name="Roos D."/>
            <person name="Caler E."/>
            <person name="Lorenzi H."/>
        </authorList>
    </citation>
    <scope>NUCLEOTIDE SEQUENCE</scope>
</reference>
<dbReference type="VEuPathDB" id="CryptoDB:GNI_136980"/>
<proteinExistence type="inferred from homology"/>
<evidence type="ECO:0000256" key="3">
    <source>
        <dbReference type="ARBA" id="ARBA00008169"/>
    </source>
</evidence>
<dbReference type="PANTHER" id="PTHR13273">
    <property type="entry name" value="ANAMORSIN"/>
    <property type="match status" value="1"/>
</dbReference>
<keyword evidence="7" id="KW-0408">Iron</keyword>
<evidence type="ECO:0000256" key="7">
    <source>
        <dbReference type="ARBA" id="ARBA00023004"/>
    </source>
</evidence>
<comment type="cofactor">
    <cofactor evidence="1">
        <name>[4Fe-4S] cluster</name>
        <dbReference type="ChEBI" id="CHEBI:49883"/>
    </cofactor>
</comment>
<dbReference type="PANTHER" id="PTHR13273:SF14">
    <property type="entry name" value="ANAMORSIN"/>
    <property type="match status" value="1"/>
</dbReference>
<dbReference type="GeneID" id="22914881"/>
<comment type="subcellular location">
    <subcellularLocation>
        <location evidence="2">Cytoplasm</location>
    </subcellularLocation>
</comment>
<evidence type="ECO:0000256" key="9">
    <source>
        <dbReference type="ARBA" id="ARBA00023128"/>
    </source>
</evidence>
<keyword evidence="4" id="KW-0004">4Fe-4S</keyword>
<keyword evidence="8" id="KW-0411">Iron-sulfur</keyword>
<keyword evidence="6" id="KW-0479">Metal-binding</keyword>
<keyword evidence="12" id="KW-1185">Reference proteome</keyword>
<organism evidence="11 12">
    <name type="scientific">Gregarina niphandrodes</name>
    <name type="common">Septate eugregarine</name>
    <dbReference type="NCBI Taxonomy" id="110365"/>
    <lineage>
        <taxon>Eukaryota</taxon>
        <taxon>Sar</taxon>
        <taxon>Alveolata</taxon>
        <taxon>Apicomplexa</taxon>
        <taxon>Conoidasida</taxon>
        <taxon>Gregarinasina</taxon>
        <taxon>Eugregarinorida</taxon>
        <taxon>Gregarinidae</taxon>
        <taxon>Gregarina</taxon>
    </lineage>
</organism>
<dbReference type="eggNOG" id="KOG4020">
    <property type="taxonomic scope" value="Eukaryota"/>
</dbReference>
<dbReference type="GO" id="GO:0051539">
    <property type="term" value="F:4 iron, 4 sulfur cluster binding"/>
    <property type="evidence" value="ECO:0007669"/>
    <property type="project" value="UniProtKB-KW"/>
</dbReference>
<gene>
    <name evidence="11" type="ORF">GNI_136980</name>
</gene>
<dbReference type="InterPro" id="IPR046408">
    <property type="entry name" value="CIAPIN1"/>
</dbReference>
<dbReference type="GO" id="GO:0016226">
    <property type="term" value="P:iron-sulfur cluster assembly"/>
    <property type="evidence" value="ECO:0007669"/>
    <property type="project" value="InterPro"/>
</dbReference>
<evidence type="ECO:0000259" key="10">
    <source>
        <dbReference type="Pfam" id="PF05093"/>
    </source>
</evidence>
<evidence type="ECO:0000256" key="1">
    <source>
        <dbReference type="ARBA" id="ARBA00001966"/>
    </source>
</evidence>
<name>A0A023B0Q6_GRENI</name>
<protein>
    <submittedName>
        <fullName evidence="11">Anamorsin</fullName>
    </submittedName>
</protein>
<dbReference type="GO" id="GO:0005737">
    <property type="term" value="C:cytoplasm"/>
    <property type="evidence" value="ECO:0007669"/>
    <property type="project" value="UniProtKB-SubCell"/>
</dbReference>
<evidence type="ECO:0000256" key="5">
    <source>
        <dbReference type="ARBA" id="ARBA00022490"/>
    </source>
</evidence>
<keyword evidence="5" id="KW-0963">Cytoplasm</keyword>
<dbReference type="InterPro" id="IPR007785">
    <property type="entry name" value="Anamorsin"/>
</dbReference>
<evidence type="ECO:0000313" key="11">
    <source>
        <dbReference type="EMBL" id="EZG45751.1"/>
    </source>
</evidence>
<dbReference type="Pfam" id="PF05093">
    <property type="entry name" value="CIAPIN1"/>
    <property type="match status" value="1"/>
</dbReference>
<comment type="caution">
    <text evidence="11">The sequence shown here is derived from an EMBL/GenBank/DDBJ whole genome shotgun (WGS) entry which is preliminary data.</text>
</comment>
<dbReference type="GO" id="GO:0046872">
    <property type="term" value="F:metal ion binding"/>
    <property type="evidence" value="ECO:0007669"/>
    <property type="project" value="UniProtKB-KW"/>
</dbReference>
<evidence type="ECO:0000256" key="8">
    <source>
        <dbReference type="ARBA" id="ARBA00023014"/>
    </source>
</evidence>
<dbReference type="OrthoDB" id="311633at2759"/>
<evidence type="ECO:0000256" key="4">
    <source>
        <dbReference type="ARBA" id="ARBA00022485"/>
    </source>
</evidence>
<dbReference type="EMBL" id="AFNH02001011">
    <property type="protein sequence ID" value="EZG45751.1"/>
    <property type="molecule type" value="Genomic_DNA"/>
</dbReference>